<dbReference type="PROSITE" id="PS50075">
    <property type="entry name" value="CARRIER"/>
    <property type="match status" value="1"/>
</dbReference>
<dbReference type="Pfam" id="PF00550">
    <property type="entry name" value="PP-binding"/>
    <property type="match status" value="1"/>
</dbReference>
<dbReference type="InterPro" id="IPR006342">
    <property type="entry name" value="FkbM_mtfrase"/>
</dbReference>
<keyword evidence="1" id="KW-0596">Phosphopantetheine</keyword>
<comment type="caution">
    <text evidence="4">The sequence shown here is derived from an EMBL/GenBank/DDBJ whole genome shotgun (WGS) entry which is preliminary data.</text>
</comment>
<accession>A0ABN3BNK1</accession>
<dbReference type="InterPro" id="IPR029063">
    <property type="entry name" value="SAM-dependent_MTases_sf"/>
</dbReference>
<name>A0ABN3BNK1_9ACTN</name>
<dbReference type="RefSeq" id="WP_346163138.1">
    <property type="nucleotide sequence ID" value="NZ_BAAAOQ010000012.1"/>
</dbReference>
<protein>
    <recommendedName>
        <fullName evidence="3">Carrier domain-containing protein</fullName>
    </recommendedName>
</protein>
<evidence type="ECO:0000256" key="1">
    <source>
        <dbReference type="ARBA" id="ARBA00022450"/>
    </source>
</evidence>
<proteinExistence type="predicted"/>
<gene>
    <name evidence="4" type="ORF">GCM10009787_38280</name>
</gene>
<keyword evidence="2" id="KW-0597">Phosphoprotein</keyword>
<dbReference type="Gene3D" id="1.10.1200.10">
    <property type="entry name" value="ACP-like"/>
    <property type="match status" value="1"/>
</dbReference>
<dbReference type="NCBIfam" id="TIGR01444">
    <property type="entry name" value="fkbM_fam"/>
    <property type="match status" value="1"/>
</dbReference>
<dbReference type="Pfam" id="PF05050">
    <property type="entry name" value="Methyltransf_21"/>
    <property type="match status" value="1"/>
</dbReference>
<dbReference type="PANTHER" id="PTHR34203">
    <property type="entry name" value="METHYLTRANSFERASE, FKBM FAMILY PROTEIN"/>
    <property type="match status" value="1"/>
</dbReference>
<evidence type="ECO:0000259" key="3">
    <source>
        <dbReference type="PROSITE" id="PS50075"/>
    </source>
</evidence>
<sequence length="479" mass="51252">MRQFEDTGHSGRLVAVLCEHDAVADAAVEIPDGGGAAVVRLVPDPERAPLLHRSAAVEAAGRLGPLSWHEPAADLRVAGVNRTESDFLHREIFVDDVYFRHGVELPAGAVVVDVGANIGMFTLCAARRSPGARIIACEPLAELAAAVAVNAELHAADVTVVGKAVGAAEGQTDFTFYPHNSVMSGAFADPDDDRRTLRGYLLTGADSEGADPQDRLMADRLAADLLATEPRRVAVTTLARIAADHALTRIDLLKIDVEKAEEDVLRGITPELWAGIRQIVMEVHDVEGRLASVTTTLERRGFTVVHEQDPRLADTACVNVYARRPGTPPPAGAVPPTPAHHPDPGPVLWRLEAELRDLLARRLPGHPAPARFELTTDLATPADRPAAVPPVTVPHTARVEVFTRIWASIFGADAVRPDADFFDLGGDSLTAMRLLARLEEQLGEDVLEPDMIFTESTYGALAAAVQASGEPPARPARSR</sequence>
<dbReference type="InterPro" id="IPR009081">
    <property type="entry name" value="PP-bd_ACP"/>
</dbReference>
<evidence type="ECO:0000313" key="4">
    <source>
        <dbReference type="EMBL" id="GAA2197890.1"/>
    </source>
</evidence>
<keyword evidence="5" id="KW-1185">Reference proteome</keyword>
<dbReference type="InterPro" id="IPR006162">
    <property type="entry name" value="Ppantetheine_attach_site"/>
</dbReference>
<dbReference type="Gene3D" id="3.40.50.150">
    <property type="entry name" value="Vaccinia Virus protein VP39"/>
    <property type="match status" value="1"/>
</dbReference>
<reference evidence="4 5" key="1">
    <citation type="journal article" date="2019" name="Int. J. Syst. Evol. Microbiol.">
        <title>The Global Catalogue of Microorganisms (GCM) 10K type strain sequencing project: providing services to taxonomists for standard genome sequencing and annotation.</title>
        <authorList>
            <consortium name="The Broad Institute Genomics Platform"/>
            <consortium name="The Broad Institute Genome Sequencing Center for Infectious Disease"/>
            <person name="Wu L."/>
            <person name="Ma J."/>
        </authorList>
    </citation>
    <scope>NUCLEOTIDE SEQUENCE [LARGE SCALE GENOMIC DNA]</scope>
    <source>
        <strain evidence="4 5">JCM 14924</strain>
    </source>
</reference>
<dbReference type="EMBL" id="BAAAOQ010000012">
    <property type="protein sequence ID" value="GAA2197890.1"/>
    <property type="molecule type" value="Genomic_DNA"/>
</dbReference>
<organism evidence="4 5">
    <name type="scientific">Streptomyces bangladeshensis</name>
    <dbReference type="NCBI Taxonomy" id="295352"/>
    <lineage>
        <taxon>Bacteria</taxon>
        <taxon>Bacillati</taxon>
        <taxon>Actinomycetota</taxon>
        <taxon>Actinomycetes</taxon>
        <taxon>Kitasatosporales</taxon>
        <taxon>Streptomycetaceae</taxon>
        <taxon>Streptomyces</taxon>
    </lineage>
</organism>
<dbReference type="PROSITE" id="PS00012">
    <property type="entry name" value="PHOSPHOPANTETHEINE"/>
    <property type="match status" value="1"/>
</dbReference>
<dbReference type="SMART" id="SM00823">
    <property type="entry name" value="PKS_PP"/>
    <property type="match status" value="1"/>
</dbReference>
<dbReference type="SUPFAM" id="SSF53335">
    <property type="entry name" value="S-adenosyl-L-methionine-dependent methyltransferases"/>
    <property type="match status" value="1"/>
</dbReference>
<dbReference type="SUPFAM" id="SSF47336">
    <property type="entry name" value="ACP-like"/>
    <property type="match status" value="1"/>
</dbReference>
<feature type="domain" description="Carrier" evidence="3">
    <location>
        <begin position="393"/>
        <end position="469"/>
    </location>
</feature>
<evidence type="ECO:0000256" key="2">
    <source>
        <dbReference type="ARBA" id="ARBA00022553"/>
    </source>
</evidence>
<dbReference type="PANTHER" id="PTHR34203:SF13">
    <property type="entry name" value="EXPRESSED PROTEIN"/>
    <property type="match status" value="1"/>
</dbReference>
<dbReference type="InterPro" id="IPR020806">
    <property type="entry name" value="PKS_PP-bd"/>
</dbReference>
<evidence type="ECO:0000313" key="5">
    <source>
        <dbReference type="Proteomes" id="UP001501391"/>
    </source>
</evidence>
<dbReference type="InterPro" id="IPR052514">
    <property type="entry name" value="SAM-dependent_MTase"/>
</dbReference>
<dbReference type="InterPro" id="IPR036736">
    <property type="entry name" value="ACP-like_sf"/>
</dbReference>
<dbReference type="Proteomes" id="UP001501391">
    <property type="component" value="Unassembled WGS sequence"/>
</dbReference>